<dbReference type="AlphaFoldDB" id="A0A4R8XVG1"/>
<keyword evidence="1" id="KW-0812">Transmembrane</keyword>
<keyword evidence="1" id="KW-1133">Transmembrane helix</keyword>
<evidence type="ECO:0000256" key="1">
    <source>
        <dbReference type="SAM" id="Phobius"/>
    </source>
</evidence>
<feature type="transmembrane region" description="Helical" evidence="1">
    <location>
        <begin position="111"/>
        <end position="130"/>
    </location>
</feature>
<evidence type="ECO:0000313" key="3">
    <source>
        <dbReference type="Proteomes" id="UP000298433"/>
    </source>
</evidence>
<feature type="transmembrane region" description="Helical" evidence="1">
    <location>
        <begin position="87"/>
        <end position="105"/>
    </location>
</feature>
<protein>
    <submittedName>
        <fullName evidence="2">Uncharacterized protein</fullName>
    </submittedName>
</protein>
<name>A0A4R8XVG1_9MICO</name>
<dbReference type="Proteomes" id="UP000298433">
    <property type="component" value="Unassembled WGS sequence"/>
</dbReference>
<gene>
    <name evidence="2" type="ORF">E3T23_03760</name>
</gene>
<reference evidence="2 3" key="1">
    <citation type="submission" date="2019-03" db="EMBL/GenBank/DDBJ databases">
        <title>Genomics of glacier-inhabiting Cryobacterium strains.</title>
        <authorList>
            <person name="Liu Q."/>
            <person name="Xin Y.-H."/>
        </authorList>
    </citation>
    <scope>NUCLEOTIDE SEQUENCE [LARGE SCALE GENOMIC DNA]</scope>
    <source>
        <strain evidence="2 3">TMT2-48-2</strain>
    </source>
</reference>
<feature type="transmembrane region" description="Helical" evidence="1">
    <location>
        <begin position="142"/>
        <end position="165"/>
    </location>
</feature>
<organism evidence="2 3">
    <name type="scientific">Cryobacterium cheniae</name>
    <dbReference type="NCBI Taxonomy" id="1259262"/>
    <lineage>
        <taxon>Bacteria</taxon>
        <taxon>Bacillati</taxon>
        <taxon>Actinomycetota</taxon>
        <taxon>Actinomycetes</taxon>
        <taxon>Micrococcales</taxon>
        <taxon>Microbacteriaceae</taxon>
        <taxon>Cryobacterium</taxon>
    </lineage>
</organism>
<sequence length="293" mass="31131">MDPNPPGLTARGDRSRGTLLVVASFVISALVTFASLLGLFAFWPYQLETENWVLQARGQDIGNLIAVVLLVVSAIRMRAGSPRAAQLWMGTLLYLLYAYLVYAFAVHFSRLFLVYVAILGLVCYTLIYALHKGEHRSVAPRAAARVFAAWVLIGTGAVFALLWLSELIPATVTGQAPLSLEVAGLIVNPVHVIDLSVVLPGLIIIGVLALRGNETGLVRVVPALVFSVLMGLSIIAAMALIIATGDTSGLVPMVIVAVVVGASLAAAITYSHRRHDAPPAAVIAEHQRLAEEA</sequence>
<feature type="transmembrane region" description="Helical" evidence="1">
    <location>
        <begin position="249"/>
        <end position="270"/>
    </location>
</feature>
<feature type="transmembrane region" description="Helical" evidence="1">
    <location>
        <begin position="217"/>
        <end position="243"/>
    </location>
</feature>
<dbReference type="OrthoDB" id="4945830at2"/>
<feature type="transmembrane region" description="Helical" evidence="1">
    <location>
        <begin position="185"/>
        <end position="210"/>
    </location>
</feature>
<keyword evidence="3" id="KW-1185">Reference proteome</keyword>
<comment type="caution">
    <text evidence="2">The sequence shown here is derived from an EMBL/GenBank/DDBJ whole genome shotgun (WGS) entry which is preliminary data.</text>
</comment>
<evidence type="ECO:0000313" key="2">
    <source>
        <dbReference type="EMBL" id="TFC82741.1"/>
    </source>
</evidence>
<feature type="transmembrane region" description="Helical" evidence="1">
    <location>
        <begin position="20"/>
        <end position="45"/>
    </location>
</feature>
<accession>A0A4R8XVG1</accession>
<dbReference type="RefSeq" id="WP_134369080.1">
    <property type="nucleotide sequence ID" value="NZ_SOGN01000023.1"/>
</dbReference>
<keyword evidence="1" id="KW-0472">Membrane</keyword>
<proteinExistence type="predicted"/>
<feature type="transmembrane region" description="Helical" evidence="1">
    <location>
        <begin position="57"/>
        <end position="75"/>
    </location>
</feature>
<dbReference type="EMBL" id="SOGN01000023">
    <property type="protein sequence ID" value="TFC82741.1"/>
    <property type="molecule type" value="Genomic_DNA"/>
</dbReference>